<evidence type="ECO:0000256" key="8">
    <source>
        <dbReference type="ARBA" id="ARBA00022985"/>
    </source>
</evidence>
<dbReference type="GO" id="GO:0008830">
    <property type="term" value="F:dTDP-4-dehydrorhamnose 3,5-epimerase activity"/>
    <property type="evidence" value="ECO:0007669"/>
    <property type="project" value="UniProtKB-UniRule"/>
</dbReference>
<evidence type="ECO:0000256" key="1">
    <source>
        <dbReference type="ARBA" id="ARBA00001298"/>
    </source>
</evidence>
<dbReference type="GO" id="GO:0019305">
    <property type="term" value="P:dTDP-rhamnose biosynthetic process"/>
    <property type="evidence" value="ECO:0007669"/>
    <property type="project" value="UniProtKB-UniRule"/>
</dbReference>
<name>A0A346AD38_AERHY</name>
<dbReference type="NCBIfam" id="TIGR01221">
    <property type="entry name" value="rmlC"/>
    <property type="match status" value="1"/>
</dbReference>
<evidence type="ECO:0000256" key="4">
    <source>
        <dbReference type="ARBA" id="ARBA00010154"/>
    </source>
</evidence>
<evidence type="ECO:0000256" key="13">
    <source>
        <dbReference type="RuleBase" id="RU364069"/>
    </source>
</evidence>
<dbReference type="InterPro" id="IPR014710">
    <property type="entry name" value="RmlC-like_jellyroll"/>
</dbReference>
<evidence type="ECO:0000256" key="10">
    <source>
        <dbReference type="ARBA" id="ARBA00023277"/>
    </source>
</evidence>
<feature type="site" description="Participates in a stacking interaction with the thymidine ring of dTDP-4-oxo-6-deoxyglucose" evidence="12">
    <location>
        <position position="138"/>
    </location>
</feature>
<accession>A0A346AD38</accession>
<reference evidence="14" key="1">
    <citation type="submission" date="2018-06" db="EMBL/GenBank/DDBJ databases">
        <title>Genetic diversity of the Aeromonas Hydrophila O antigens and development of a suspension array for serotype detection.</title>
        <authorList>
            <person name="Cao H."/>
            <person name="Liu B."/>
        </authorList>
    </citation>
    <scope>NUCLEOTIDE SEQUENCE</scope>
    <source>
        <strain evidence="14">G5400</strain>
    </source>
</reference>
<dbReference type="PANTHER" id="PTHR21047">
    <property type="entry name" value="DTDP-6-DEOXY-D-GLUCOSE-3,5 EPIMERASE"/>
    <property type="match status" value="1"/>
</dbReference>
<proteinExistence type="inferred from homology"/>
<gene>
    <name evidence="14" type="primary">rmlC</name>
</gene>
<evidence type="ECO:0000256" key="2">
    <source>
        <dbReference type="ARBA" id="ARBA00001997"/>
    </source>
</evidence>
<dbReference type="InterPro" id="IPR011051">
    <property type="entry name" value="RmlC_Cupin_sf"/>
</dbReference>
<feature type="active site" description="Proton donor" evidence="11">
    <location>
        <position position="132"/>
    </location>
</feature>
<dbReference type="SUPFAM" id="SSF51182">
    <property type="entry name" value="RmlC-like cupins"/>
    <property type="match status" value="1"/>
</dbReference>
<comment type="catalytic activity">
    <reaction evidence="1 13">
        <text>dTDP-4-dehydro-6-deoxy-alpha-D-glucose = dTDP-4-dehydro-beta-L-rhamnose</text>
        <dbReference type="Rhea" id="RHEA:16969"/>
        <dbReference type="ChEBI" id="CHEBI:57649"/>
        <dbReference type="ChEBI" id="CHEBI:62830"/>
        <dbReference type="EC" id="5.1.3.13"/>
    </reaction>
</comment>
<dbReference type="FunFam" id="2.60.120.10:FF:000051">
    <property type="entry name" value="dTDP-4-dehydrorhamnose 3,5-epimerase"/>
    <property type="match status" value="1"/>
</dbReference>
<feature type="active site" description="Proton acceptor" evidence="11">
    <location>
        <position position="62"/>
    </location>
</feature>
<dbReference type="Gene3D" id="2.60.120.10">
    <property type="entry name" value="Jelly Rolls"/>
    <property type="match status" value="1"/>
</dbReference>
<dbReference type="Pfam" id="PF00908">
    <property type="entry name" value="dTDP_sugar_isom"/>
    <property type="match status" value="1"/>
</dbReference>
<dbReference type="CDD" id="cd00438">
    <property type="entry name" value="cupin_RmlC"/>
    <property type="match status" value="1"/>
</dbReference>
<comment type="function">
    <text evidence="2 13">Catalyzes the epimerization of the C3' and C5'positions of dTDP-6-deoxy-D-xylo-4-hexulose, forming dTDP-6-deoxy-L-lyxo-4-hexulose.</text>
</comment>
<evidence type="ECO:0000256" key="9">
    <source>
        <dbReference type="ARBA" id="ARBA00023235"/>
    </source>
</evidence>
<comment type="similarity">
    <text evidence="4 13">Belongs to the dTDP-4-dehydrorhamnose 3,5-epimerase family.</text>
</comment>
<dbReference type="GO" id="GO:0005829">
    <property type="term" value="C:cytosol"/>
    <property type="evidence" value="ECO:0007669"/>
    <property type="project" value="TreeGrafter"/>
</dbReference>
<evidence type="ECO:0000256" key="6">
    <source>
        <dbReference type="ARBA" id="ARBA00012098"/>
    </source>
</evidence>
<keyword evidence="9 13" id="KW-0413">Isomerase</keyword>
<comment type="subunit">
    <text evidence="5 13">Homodimer.</text>
</comment>
<evidence type="ECO:0000313" key="14">
    <source>
        <dbReference type="EMBL" id="AXL05150.1"/>
    </source>
</evidence>
<comment type="pathway">
    <text evidence="3 13">Carbohydrate biosynthesis; dTDP-L-rhamnose biosynthesis.</text>
</comment>
<sequence length="181" mass="20889">MHVIETTIPDVLIFEPKIFGDERGFFFESFNHKLFEEAVGYPVTFVQDNHSKSSKNVLRGLHYQSSPHAQGKLVRCVVGEIFDVAVDIRENSPTFGKWVGVHLSAENKRQLWIPKGFAHGFITRTETAEVLYKATNYYRPDFEHTICWNDQQLGIEWESDMLPILSLKDKNAKPFMAAKHF</sequence>
<evidence type="ECO:0000256" key="12">
    <source>
        <dbReference type="PIRSR" id="PIRSR600888-3"/>
    </source>
</evidence>
<dbReference type="PANTHER" id="PTHR21047:SF2">
    <property type="entry name" value="THYMIDINE DIPHOSPHO-4-KETO-RHAMNOSE 3,5-EPIMERASE"/>
    <property type="match status" value="1"/>
</dbReference>
<dbReference type="AlphaFoldDB" id="A0A346AD38"/>
<dbReference type="InterPro" id="IPR000888">
    <property type="entry name" value="RmlC-like"/>
</dbReference>
<evidence type="ECO:0000256" key="7">
    <source>
        <dbReference type="ARBA" id="ARBA00019595"/>
    </source>
</evidence>
<dbReference type="EC" id="5.1.3.13" evidence="6 13"/>
<dbReference type="UniPathway" id="UPA00124"/>
<dbReference type="GO" id="GO:0009103">
    <property type="term" value="P:lipopolysaccharide biosynthetic process"/>
    <property type="evidence" value="ECO:0007669"/>
    <property type="project" value="UniProtKB-KW"/>
</dbReference>
<evidence type="ECO:0000256" key="5">
    <source>
        <dbReference type="ARBA" id="ARBA00011738"/>
    </source>
</evidence>
<keyword evidence="8" id="KW-0448">Lipopolysaccharide biosynthesis</keyword>
<dbReference type="EMBL" id="MH449685">
    <property type="protein sequence ID" value="AXL05150.1"/>
    <property type="molecule type" value="Genomic_DNA"/>
</dbReference>
<evidence type="ECO:0000256" key="3">
    <source>
        <dbReference type="ARBA" id="ARBA00004781"/>
    </source>
</evidence>
<keyword evidence="10" id="KW-0119">Carbohydrate metabolism</keyword>
<evidence type="ECO:0000256" key="11">
    <source>
        <dbReference type="PIRSR" id="PIRSR600888-1"/>
    </source>
</evidence>
<protein>
    <recommendedName>
        <fullName evidence="7 13">dTDP-4-dehydrorhamnose 3,5-epimerase</fullName>
        <ecNumber evidence="6 13">5.1.3.13</ecNumber>
    </recommendedName>
    <alternativeName>
        <fullName evidence="13">Thymidine diphospho-4-keto-rhamnose 3,5-epimerase</fullName>
    </alternativeName>
</protein>
<organism evidence="14">
    <name type="scientific">Aeromonas hydrophila</name>
    <dbReference type="NCBI Taxonomy" id="644"/>
    <lineage>
        <taxon>Bacteria</taxon>
        <taxon>Pseudomonadati</taxon>
        <taxon>Pseudomonadota</taxon>
        <taxon>Gammaproteobacteria</taxon>
        <taxon>Aeromonadales</taxon>
        <taxon>Aeromonadaceae</taxon>
        <taxon>Aeromonas</taxon>
    </lineage>
</organism>